<gene>
    <name evidence="4" type="ORF">C1T31_01555</name>
</gene>
<protein>
    <submittedName>
        <fullName evidence="4">RNA-binding protein</fullName>
    </submittedName>
</protein>
<organism evidence="4 5">
    <name type="scientific">Hanstruepera neustonica</name>
    <dbReference type="NCBI Taxonomy" id="1445657"/>
    <lineage>
        <taxon>Bacteria</taxon>
        <taxon>Pseudomonadati</taxon>
        <taxon>Bacteroidota</taxon>
        <taxon>Flavobacteriia</taxon>
        <taxon>Flavobacteriales</taxon>
        <taxon>Flavobacteriaceae</taxon>
        <taxon>Hanstruepera</taxon>
    </lineage>
</organism>
<comment type="caution">
    <text evidence="4">The sequence shown here is derived from an EMBL/GenBank/DDBJ whole genome shotgun (WGS) entry which is preliminary data.</text>
</comment>
<evidence type="ECO:0000313" key="5">
    <source>
        <dbReference type="Proteomes" id="UP000236641"/>
    </source>
</evidence>
<dbReference type="AlphaFoldDB" id="A0A2K1E592"/>
<dbReference type="InterPro" id="IPR027039">
    <property type="entry name" value="Crtac1"/>
</dbReference>
<accession>A0A2K1E592</accession>
<dbReference type="Pfam" id="PF07593">
    <property type="entry name" value="UnbV_ASPIC"/>
    <property type="match status" value="1"/>
</dbReference>
<dbReference type="PANTHER" id="PTHR16026:SF0">
    <property type="entry name" value="CARTILAGE ACIDIC PROTEIN 1"/>
    <property type="match status" value="1"/>
</dbReference>
<dbReference type="EMBL" id="POWF01000001">
    <property type="protein sequence ID" value="PNQ75446.1"/>
    <property type="molecule type" value="Genomic_DNA"/>
</dbReference>
<dbReference type="PANTHER" id="PTHR16026">
    <property type="entry name" value="CARTILAGE ACIDIC PROTEIN 1"/>
    <property type="match status" value="1"/>
</dbReference>
<feature type="domain" description="ASPIC/UnbV" evidence="2">
    <location>
        <begin position="473"/>
        <end position="537"/>
    </location>
</feature>
<name>A0A2K1E592_9FLAO</name>
<evidence type="ECO:0000313" key="4">
    <source>
        <dbReference type="EMBL" id="PNQ75446.1"/>
    </source>
</evidence>
<dbReference type="InterPro" id="IPR013517">
    <property type="entry name" value="FG-GAP"/>
</dbReference>
<evidence type="ECO:0000256" key="1">
    <source>
        <dbReference type="ARBA" id="ARBA00022729"/>
    </source>
</evidence>
<dbReference type="InterPro" id="IPR026444">
    <property type="entry name" value="Secre_tail"/>
</dbReference>
<dbReference type="InterPro" id="IPR011519">
    <property type="entry name" value="UnbV_ASPIC"/>
</dbReference>
<reference evidence="4 5" key="1">
    <citation type="submission" date="2018-01" db="EMBL/GenBank/DDBJ databases">
        <title>The draft genome of Hanstruepera neustonica JCM19743.</title>
        <authorList>
            <person name="He R.-H."/>
            <person name="Du Z.-J."/>
        </authorList>
    </citation>
    <scope>NUCLEOTIDE SEQUENCE [LARGE SCALE GENOMIC DNA]</scope>
    <source>
        <strain evidence="4 5">JCM19743</strain>
    </source>
</reference>
<dbReference type="SUPFAM" id="SSF69318">
    <property type="entry name" value="Integrin alpha N-terminal domain"/>
    <property type="match status" value="1"/>
</dbReference>
<proteinExistence type="predicted"/>
<keyword evidence="1" id="KW-0732">Signal</keyword>
<evidence type="ECO:0000259" key="3">
    <source>
        <dbReference type="Pfam" id="PF18962"/>
    </source>
</evidence>
<dbReference type="Proteomes" id="UP000236641">
    <property type="component" value="Unassembled WGS sequence"/>
</dbReference>
<feature type="domain" description="Secretion system C-terminal sorting" evidence="3">
    <location>
        <begin position="559"/>
        <end position="627"/>
    </location>
</feature>
<dbReference type="Pfam" id="PF18962">
    <property type="entry name" value="Por_Secre_tail"/>
    <property type="match status" value="1"/>
</dbReference>
<dbReference type="Gene3D" id="2.130.10.130">
    <property type="entry name" value="Integrin alpha, N-terminal"/>
    <property type="match status" value="1"/>
</dbReference>
<sequence length="629" mass="67879">MPPEFCVGNGTNVTAGEWYRYTPTEDTYLTVTTELQQNSGGDTRVHIYSGTCDALVCVGGDDDSGNIGNGYLSIASLDVTGGETYYIVFDDRWNAGGFDFEIYEGDPPPGPDPAPVTFTTSNIPVTGTFRAVVDMNGDYLDDVVSITATNVNIHLQDGAGGFTETNITTSAADFTPGWSLAAGDYNADGFTDLLYGSGSGVTFMRSNGDFTFTEVSGSEYVFSQRSNFADINNDGHLDAFVCHDVAPNVYYINDGSGNLTFYQSNVTADAPANLGDYPSGGNYGSIWIDYDNDRNLDMFIAKCGGEEARRTNQMHKNNGDGTYTELAAGIGLADPMQTWSSAWGDFDNDGDMDVFVGASSGTHKLMQNNDGVFVDVTAASGVPTLTATGIENATYDFDNDGNLDIASNGHILFGNGDMTFSVFTNQVSNGAFGDLDNDGFIDAFNGNTFYKNEGNDNNWITLTTVGTESNINGIGARIEVHTPSGIQIRDVRSGEGFRFMSSLNTHFGLGTETVIDNIVIYWPSGIIDNIENPDINESIIIIEGQSLTVDDYELTGLTIYPNPVKNTINFDSAVNLNGRIATVFDLNGKRVLNTKLEQNSLDVSNLNTGIYVIRLENEGRAINRKFIKE</sequence>
<dbReference type="NCBIfam" id="TIGR04183">
    <property type="entry name" value="Por_Secre_tail"/>
    <property type="match status" value="1"/>
</dbReference>
<dbReference type="OrthoDB" id="9816120at2"/>
<evidence type="ECO:0000259" key="2">
    <source>
        <dbReference type="Pfam" id="PF07593"/>
    </source>
</evidence>
<dbReference type="Pfam" id="PF13517">
    <property type="entry name" value="FG-GAP_3"/>
    <property type="match status" value="2"/>
</dbReference>
<keyword evidence="5" id="KW-1185">Reference proteome</keyword>
<dbReference type="InterPro" id="IPR028994">
    <property type="entry name" value="Integrin_alpha_N"/>
</dbReference>